<dbReference type="Pfam" id="PF03632">
    <property type="entry name" value="Glyco_hydro_65m"/>
    <property type="match status" value="1"/>
</dbReference>
<evidence type="ECO:0000256" key="6">
    <source>
        <dbReference type="ARBA" id="ARBA00066430"/>
    </source>
</evidence>
<dbReference type="GO" id="GO:0005975">
    <property type="term" value="P:carbohydrate metabolic process"/>
    <property type="evidence" value="ECO:0007669"/>
    <property type="project" value="InterPro"/>
</dbReference>
<keyword evidence="10" id="KW-0812">Transmembrane</keyword>
<dbReference type="Gene3D" id="1.50.10.10">
    <property type="match status" value="1"/>
</dbReference>
<accession>A0A7I8VE18</accession>
<dbReference type="AlphaFoldDB" id="A0A7I8VE18"/>
<feature type="region of interest" description="Disordered" evidence="9">
    <location>
        <begin position="43"/>
        <end position="71"/>
    </location>
</feature>
<keyword evidence="10" id="KW-0472">Membrane</keyword>
<gene>
    <name evidence="13" type="ORF">DGYR_LOCUS3240</name>
</gene>
<comment type="caution">
    <text evidence="13">The sequence shown here is derived from an EMBL/GenBank/DDBJ whole genome shotgun (WGS) entry which is preliminary data.</text>
</comment>
<keyword evidence="10" id="KW-1133">Transmembrane helix</keyword>
<comment type="similarity">
    <text evidence="1">Belongs to the glycosyl hydrolase 65 family.</text>
</comment>
<organism evidence="13 14">
    <name type="scientific">Dimorphilus gyrociliatus</name>
    <dbReference type="NCBI Taxonomy" id="2664684"/>
    <lineage>
        <taxon>Eukaryota</taxon>
        <taxon>Metazoa</taxon>
        <taxon>Spiralia</taxon>
        <taxon>Lophotrochozoa</taxon>
        <taxon>Annelida</taxon>
        <taxon>Polychaeta</taxon>
        <taxon>Polychaeta incertae sedis</taxon>
        <taxon>Dinophilidae</taxon>
        <taxon>Dimorphilus</taxon>
    </lineage>
</organism>
<keyword evidence="14" id="KW-1185">Reference proteome</keyword>
<sequence length="828" mass="94498">MKFYLGFFVITALAIFCNAFQIPSFEDVRQSWGNLVGSKKPVKKQRAKRSYQRSTGTGDESSTPTEAQTSTLPMKNGKINLRYMPTLGNGHLGATVYSDAVYLNGLFNGAGDKSHRAKIPALTMSRAKLREDNEKTAQRKFNFDSRTGVFTEKIECDFANIEHKIYVHAKYIRLLVSTIKMTKRQITGSSSSGKITFTYPQVNSTNDLSLVSKRSVDGGSLRYIMKTKEAEQDGKTNEVSIYMNDPINDLSIGFRKVEYAAVLMAVDKDGSAAYNEFKKGMLLMERGFEKEQDFLLEEHIEHWKKIWDAGRLEVEGDLIISKLVNFAQYYIYSSLPPVYAHQRPSREDVYLGMSRVGSAWGGANDPYKGHVMWDSEMYIIPSVVLFHPEHVKHMLWYRGHVSANAKVAAEADGITKGNKYPWRSGTSGKDVTPNCPDCANRLYVNGAIAFAVRTFFSATRDRDYITNLEYKGCDLMIESARYLAEKALYDPKKGRYVINEVTGPDEYHKNINNNAFTNVLASLAIHYARYFACQCEKPEAEIIPETYIQKALYMYLPFDISRRLHYQFEGFQDRPPSERVSQADTIMLGYPLNWNMSMDIYRNDLEYYETKTDQSTSALTWSFFTVGWKWIEETSKAKSFFLKSYQDFVVQPFKVWTEYGDHSNVQNEGAVNFLPGMGGFLQSIIFGFAGVRIRPEMLEFHNPIPAPDTDKIKLLGFTYLGAKMDIEITEDRVIIKVKSLGLYPLKLKRNNTEGREEELERGKTIEIDEQDKAKGFYIFSPEGTGCEHPRDYVYMPWGYSPFINSANIVRISPFYIIILVAALIMKIT</sequence>
<feature type="chain" id="PRO_5029893643" description="Protein-glucosylgalactosylhydroxylysine glucosidase" evidence="11">
    <location>
        <begin position="20"/>
        <end position="828"/>
    </location>
</feature>
<evidence type="ECO:0000259" key="12">
    <source>
        <dbReference type="Pfam" id="PF03632"/>
    </source>
</evidence>
<reference evidence="13 14" key="1">
    <citation type="submission" date="2020-08" db="EMBL/GenBank/DDBJ databases">
        <authorList>
            <person name="Hejnol A."/>
        </authorList>
    </citation>
    <scope>NUCLEOTIDE SEQUENCE [LARGE SCALE GENOMIC DNA]</scope>
</reference>
<dbReference type="PANTHER" id="PTHR11051">
    <property type="entry name" value="GLYCOSYL HYDROLASE-RELATED"/>
    <property type="match status" value="1"/>
</dbReference>
<evidence type="ECO:0000256" key="11">
    <source>
        <dbReference type="SAM" id="SignalP"/>
    </source>
</evidence>
<dbReference type="SUPFAM" id="SSF48208">
    <property type="entry name" value="Six-hairpin glycosidases"/>
    <property type="match status" value="1"/>
</dbReference>
<dbReference type="Proteomes" id="UP000549394">
    <property type="component" value="Unassembled WGS sequence"/>
</dbReference>
<name>A0A7I8VE18_9ANNE</name>
<dbReference type="InterPro" id="IPR012341">
    <property type="entry name" value="6hp_glycosidase-like_sf"/>
</dbReference>
<comment type="function">
    <text evidence="5">Catalyzes the hydrolysis of glucose from the disaccharide unit linked to hydroxylysine residues of collagen and collagen-like proteins.</text>
</comment>
<evidence type="ECO:0000256" key="5">
    <source>
        <dbReference type="ARBA" id="ARBA00053339"/>
    </source>
</evidence>
<feature type="signal peptide" evidence="11">
    <location>
        <begin position="1"/>
        <end position="19"/>
    </location>
</feature>
<dbReference type="FunFam" id="1.50.10.10:FF:000023">
    <property type="entry name" value="Protein-glucosylgalactosylhydroxylysine glucosidase"/>
    <property type="match status" value="1"/>
</dbReference>
<evidence type="ECO:0000256" key="2">
    <source>
        <dbReference type="ARBA" id="ARBA00022801"/>
    </source>
</evidence>
<evidence type="ECO:0000256" key="3">
    <source>
        <dbReference type="ARBA" id="ARBA00023295"/>
    </source>
</evidence>
<feature type="compositionally biased region" description="Polar residues" evidence="9">
    <location>
        <begin position="52"/>
        <end position="71"/>
    </location>
</feature>
<evidence type="ECO:0000256" key="7">
    <source>
        <dbReference type="ARBA" id="ARBA00071505"/>
    </source>
</evidence>
<keyword evidence="2" id="KW-0378">Hydrolase</keyword>
<evidence type="ECO:0000256" key="8">
    <source>
        <dbReference type="ARBA" id="ARBA00079982"/>
    </source>
</evidence>
<evidence type="ECO:0000313" key="13">
    <source>
        <dbReference type="EMBL" id="CAD5114394.1"/>
    </source>
</evidence>
<evidence type="ECO:0000256" key="10">
    <source>
        <dbReference type="SAM" id="Phobius"/>
    </source>
</evidence>
<dbReference type="GO" id="GO:0047402">
    <property type="term" value="F:protein-glucosylgalactosylhydroxylysine glucosidase activity"/>
    <property type="evidence" value="ECO:0007669"/>
    <property type="project" value="UniProtKB-EC"/>
</dbReference>
<proteinExistence type="inferred from homology"/>
<keyword evidence="3" id="KW-0326">Glycosidase</keyword>
<evidence type="ECO:0000313" key="14">
    <source>
        <dbReference type="Proteomes" id="UP000549394"/>
    </source>
</evidence>
<dbReference type="Gene3D" id="2.60.420.10">
    <property type="entry name" value="Maltose phosphorylase, domain 3"/>
    <property type="match status" value="1"/>
</dbReference>
<dbReference type="PANTHER" id="PTHR11051:SF8">
    <property type="entry name" value="PROTEIN-GLUCOSYLGALACTOSYLHYDROXYLYSINE GLUCOSIDASE"/>
    <property type="match status" value="1"/>
</dbReference>
<comment type="catalytic activity">
    <reaction evidence="4">
        <text>(5R)-5-O-[alpha-D-glucosyl-(1-&gt;2)-beta-D-galactosyl]-5-hydroxy-L-lysyl-[collagen] + H2O = (5R)-5-O-(beta-D-galactosyl)-5-hydroxy-L-lysyl-[collagen] + D-glucose</text>
        <dbReference type="Rhea" id="RHEA:11068"/>
        <dbReference type="Rhea" id="RHEA-COMP:12753"/>
        <dbReference type="Rhea" id="RHEA-COMP:12754"/>
        <dbReference type="ChEBI" id="CHEBI:4167"/>
        <dbReference type="ChEBI" id="CHEBI:15377"/>
        <dbReference type="ChEBI" id="CHEBI:133443"/>
        <dbReference type="ChEBI" id="CHEBI:133452"/>
        <dbReference type="EC" id="3.2.1.107"/>
    </reaction>
</comment>
<feature type="domain" description="Glycoside hydrolase family 65 central catalytic" evidence="12">
    <location>
        <begin position="365"/>
        <end position="574"/>
    </location>
</feature>
<protein>
    <recommendedName>
        <fullName evidence="7">Protein-glucosylgalactosylhydroxylysine glucosidase</fullName>
        <ecNumber evidence="6">3.2.1.107</ecNumber>
    </recommendedName>
    <alternativeName>
        <fullName evidence="8">Acid trehalase-like protein 1</fullName>
    </alternativeName>
</protein>
<dbReference type="EC" id="3.2.1.107" evidence="6"/>
<dbReference type="OrthoDB" id="200349at2759"/>
<dbReference type="InterPro" id="IPR005195">
    <property type="entry name" value="Glyco_hydro_65_M"/>
</dbReference>
<evidence type="ECO:0000256" key="1">
    <source>
        <dbReference type="ARBA" id="ARBA00006768"/>
    </source>
</evidence>
<dbReference type="EMBL" id="CAJFCJ010000005">
    <property type="protein sequence ID" value="CAD5114394.1"/>
    <property type="molecule type" value="Genomic_DNA"/>
</dbReference>
<evidence type="ECO:0000256" key="4">
    <source>
        <dbReference type="ARBA" id="ARBA00051415"/>
    </source>
</evidence>
<feature type="transmembrane region" description="Helical" evidence="10">
    <location>
        <begin position="808"/>
        <end position="825"/>
    </location>
</feature>
<keyword evidence="11" id="KW-0732">Signal</keyword>
<evidence type="ECO:0000256" key="9">
    <source>
        <dbReference type="SAM" id="MobiDB-lite"/>
    </source>
</evidence>
<dbReference type="InterPro" id="IPR008928">
    <property type="entry name" value="6-hairpin_glycosidase_sf"/>
</dbReference>